<name>A0A507E048_9FUNG</name>
<dbReference type="InterPro" id="IPR036097">
    <property type="entry name" value="HisK_dim/P_sf"/>
</dbReference>
<feature type="domain" description="Histidine kinase" evidence="4">
    <location>
        <begin position="441"/>
        <end position="668"/>
    </location>
</feature>
<evidence type="ECO:0000256" key="3">
    <source>
        <dbReference type="SAM" id="MobiDB-lite"/>
    </source>
</evidence>
<feature type="compositionally biased region" description="Low complexity" evidence="3">
    <location>
        <begin position="1"/>
        <end position="31"/>
    </location>
</feature>
<dbReference type="CDD" id="cd17546">
    <property type="entry name" value="REC_hyHK_CKI1_RcsC-like"/>
    <property type="match status" value="1"/>
</dbReference>
<dbReference type="Pfam" id="PF02518">
    <property type="entry name" value="HATPase_c"/>
    <property type="match status" value="1"/>
</dbReference>
<dbReference type="Gene3D" id="3.30.565.10">
    <property type="entry name" value="Histidine kinase-like ATPase, C-terminal domain"/>
    <property type="match status" value="1"/>
</dbReference>
<gene>
    <name evidence="6" type="ORF">PhCBS80983_g03854</name>
</gene>
<keyword evidence="1 2" id="KW-0597">Phosphoprotein</keyword>
<dbReference type="SMART" id="SM00388">
    <property type="entry name" value="HisKA"/>
    <property type="match status" value="1"/>
</dbReference>
<dbReference type="SUPFAM" id="SSF55874">
    <property type="entry name" value="ATPase domain of HSP90 chaperone/DNA topoisomerase II/histidine kinase"/>
    <property type="match status" value="1"/>
</dbReference>
<evidence type="ECO:0000313" key="7">
    <source>
        <dbReference type="Proteomes" id="UP000318582"/>
    </source>
</evidence>
<evidence type="ECO:0000313" key="6">
    <source>
        <dbReference type="EMBL" id="TPX57403.1"/>
    </source>
</evidence>
<dbReference type="InterPro" id="IPR050956">
    <property type="entry name" value="2C_system_His_kinase"/>
</dbReference>
<dbReference type="EMBL" id="QEAQ01000053">
    <property type="protein sequence ID" value="TPX57403.1"/>
    <property type="molecule type" value="Genomic_DNA"/>
</dbReference>
<dbReference type="InterPro" id="IPR004358">
    <property type="entry name" value="Sig_transdc_His_kin-like_C"/>
</dbReference>
<dbReference type="Pfam" id="PF00512">
    <property type="entry name" value="HisKA"/>
    <property type="match status" value="1"/>
</dbReference>
<dbReference type="Pfam" id="PF01590">
    <property type="entry name" value="GAF"/>
    <property type="match status" value="1"/>
</dbReference>
<dbReference type="SMART" id="SM00387">
    <property type="entry name" value="HATPase_c"/>
    <property type="match status" value="1"/>
</dbReference>
<dbReference type="Pfam" id="PF00072">
    <property type="entry name" value="Response_reg"/>
    <property type="match status" value="1"/>
</dbReference>
<dbReference type="InterPro" id="IPR003661">
    <property type="entry name" value="HisK_dim/P_dom"/>
</dbReference>
<organism evidence="6 7">
    <name type="scientific">Powellomyces hirtus</name>
    <dbReference type="NCBI Taxonomy" id="109895"/>
    <lineage>
        <taxon>Eukaryota</taxon>
        <taxon>Fungi</taxon>
        <taxon>Fungi incertae sedis</taxon>
        <taxon>Chytridiomycota</taxon>
        <taxon>Chytridiomycota incertae sedis</taxon>
        <taxon>Chytridiomycetes</taxon>
        <taxon>Spizellomycetales</taxon>
        <taxon>Powellomycetaceae</taxon>
        <taxon>Powellomyces</taxon>
    </lineage>
</organism>
<dbReference type="CDD" id="cd00082">
    <property type="entry name" value="HisKA"/>
    <property type="match status" value="1"/>
</dbReference>
<keyword evidence="7" id="KW-1185">Reference proteome</keyword>
<dbReference type="SUPFAM" id="SSF55781">
    <property type="entry name" value="GAF domain-like"/>
    <property type="match status" value="2"/>
</dbReference>
<evidence type="ECO:0000256" key="1">
    <source>
        <dbReference type="ARBA" id="ARBA00022553"/>
    </source>
</evidence>
<dbReference type="PRINTS" id="PR00344">
    <property type="entry name" value="BCTRLSENSOR"/>
</dbReference>
<dbReference type="InterPro" id="IPR005467">
    <property type="entry name" value="His_kinase_dom"/>
</dbReference>
<evidence type="ECO:0000259" key="5">
    <source>
        <dbReference type="PROSITE" id="PS50110"/>
    </source>
</evidence>
<sequence>MNPVRTSSSLTTGTAGSLTSSESDKSSSSASVPEQDDLTWPQFLQQYALGHFDPDKPPRRPTSSPPFKQSFLPAPVPPVEIEALRRRSLYKYRWFLNRSQPLEFTRIQDLCKRFFNAEHIILTWVLEDESMFKTEASTYCVTERKNSLCSHSILRNEDVGMIIHDTHKDWRFKNNPNVLNDPFVRFYASANIITPDGYCIGSLCVMDSHARTDFTRQDSEALLTFATMVLTELDAWVFQKELEERDKREEALSEFTRAALADPQMKLQDSFALACSLIARGLDLDCVTILNITRQDMQHKVTAQGPQKKRDKVISSNLEGLVDSAVDVDCPGTSALIYSTMGSMSGLDFRYGEGEGHEVPDFVRHLGFVASMAVLVKTDSSPLPAADTEVGILVAFSKDPRRLFPASDLHFLQAFSTHIATISFRARADQAAMAKIAFVSSISHELRTPLHGLLGVSDLLALTALTTTQEAFVNTIDSCGKSLLGIINNVLDVAKQSSESNKDSLKASRVDLFDLLQQAMDSVAATSHPNVELIMDVCLSSDWRFVETDPNSIRQILMNLLGNALKFTDEGSVELHVSLVDTGPTSASPRSGPRLVRFAVTDTGCGISETFLPNIFTKPFAQENPLKQGTGLGLILTRFMVGRLGGTLQLETKEGVGTKLWMDVELYNSGRQASFILPERPCRINVTSKKLTGVLENMLAVNGMKVHPGLDGVCDGDIVIVDRESDELINLLGNSKAVASQIIYLSSIAQHSRTVDFLNLRLERKDVAVMVLTTPVGPLKLFEAMERLQDRNLARSCSAVACLITRERVMLTQRSTPDLLSLESVAEPTITHADSLPAIAITTPANEPQSSLAASASAITFADLPIDEQPIPTQPQPNNKLHCLLAEDNVTNRMILSQFLKKMGISYLAANDGQQAFDMYAASNYPPIDFVLMDIQMPVMDGLKSARAIRQFEVEQGRKKTRIWALTGLDTKEDQAAAFEAGVDGYLTKPIGLKDLTNVLGKVYGTKVAGWSPPTNN</sequence>
<evidence type="ECO:0000259" key="4">
    <source>
        <dbReference type="PROSITE" id="PS50109"/>
    </source>
</evidence>
<dbReference type="InterPro" id="IPR036890">
    <property type="entry name" value="HATPase_C_sf"/>
</dbReference>
<dbReference type="AlphaFoldDB" id="A0A507E048"/>
<feature type="region of interest" description="Disordered" evidence="3">
    <location>
        <begin position="51"/>
        <end position="71"/>
    </location>
</feature>
<evidence type="ECO:0008006" key="8">
    <source>
        <dbReference type="Google" id="ProtNLM"/>
    </source>
</evidence>
<comment type="caution">
    <text evidence="6">The sequence shown here is derived from an EMBL/GenBank/DDBJ whole genome shotgun (WGS) entry which is preliminary data.</text>
</comment>
<proteinExistence type="predicted"/>
<dbReference type="PANTHER" id="PTHR43719:SF28">
    <property type="entry name" value="PEROXIDE STRESS-ACTIVATED HISTIDINE KINASE MAK1-RELATED"/>
    <property type="match status" value="1"/>
</dbReference>
<dbReference type="GO" id="GO:0000155">
    <property type="term" value="F:phosphorelay sensor kinase activity"/>
    <property type="evidence" value="ECO:0007669"/>
    <property type="project" value="InterPro"/>
</dbReference>
<feature type="domain" description="Response regulatory" evidence="5">
    <location>
        <begin position="882"/>
        <end position="1004"/>
    </location>
</feature>
<dbReference type="InterPro" id="IPR003594">
    <property type="entry name" value="HATPase_dom"/>
</dbReference>
<feature type="region of interest" description="Disordered" evidence="3">
    <location>
        <begin position="1"/>
        <end position="37"/>
    </location>
</feature>
<reference evidence="6 7" key="1">
    <citation type="journal article" date="2019" name="Sci. Rep.">
        <title>Comparative genomics of chytrid fungi reveal insights into the obligate biotrophic and pathogenic lifestyle of Synchytrium endobioticum.</title>
        <authorList>
            <person name="van de Vossenberg B.T.L.H."/>
            <person name="Warris S."/>
            <person name="Nguyen H.D.T."/>
            <person name="van Gent-Pelzer M.P.E."/>
            <person name="Joly D.L."/>
            <person name="van de Geest H.C."/>
            <person name="Bonants P.J.M."/>
            <person name="Smith D.S."/>
            <person name="Levesque C.A."/>
            <person name="van der Lee T.A.J."/>
        </authorList>
    </citation>
    <scope>NUCLEOTIDE SEQUENCE [LARGE SCALE GENOMIC DNA]</scope>
    <source>
        <strain evidence="6 7">CBS 809.83</strain>
    </source>
</reference>
<dbReference type="SMART" id="SM00448">
    <property type="entry name" value="REC"/>
    <property type="match status" value="1"/>
</dbReference>
<dbReference type="PROSITE" id="PS50109">
    <property type="entry name" value="HIS_KIN"/>
    <property type="match status" value="1"/>
</dbReference>
<accession>A0A507E048</accession>
<dbReference type="Gene3D" id="3.40.50.2300">
    <property type="match status" value="1"/>
</dbReference>
<dbReference type="PANTHER" id="PTHR43719">
    <property type="entry name" value="TWO-COMPONENT HISTIDINE KINASE"/>
    <property type="match status" value="1"/>
</dbReference>
<dbReference type="Gene3D" id="1.10.287.130">
    <property type="match status" value="1"/>
</dbReference>
<dbReference type="PROSITE" id="PS50110">
    <property type="entry name" value="RESPONSE_REGULATORY"/>
    <property type="match status" value="1"/>
</dbReference>
<dbReference type="InterPro" id="IPR011006">
    <property type="entry name" value="CheY-like_superfamily"/>
</dbReference>
<dbReference type="SUPFAM" id="SSF52172">
    <property type="entry name" value="CheY-like"/>
    <property type="match status" value="1"/>
</dbReference>
<dbReference type="Proteomes" id="UP000318582">
    <property type="component" value="Unassembled WGS sequence"/>
</dbReference>
<protein>
    <recommendedName>
        <fullName evidence="8">Histidine kinase</fullName>
    </recommendedName>
</protein>
<dbReference type="SUPFAM" id="SSF47384">
    <property type="entry name" value="Homodimeric domain of signal transducing histidine kinase"/>
    <property type="match status" value="1"/>
</dbReference>
<dbReference type="InterPro" id="IPR003018">
    <property type="entry name" value="GAF"/>
</dbReference>
<feature type="modified residue" description="4-aspartylphosphate" evidence="2">
    <location>
        <position position="934"/>
    </location>
</feature>
<evidence type="ECO:0000256" key="2">
    <source>
        <dbReference type="PROSITE-ProRule" id="PRU00169"/>
    </source>
</evidence>
<dbReference type="STRING" id="109895.A0A507E048"/>
<dbReference type="InterPro" id="IPR001789">
    <property type="entry name" value="Sig_transdc_resp-reg_receiver"/>
</dbReference>